<feature type="compositionally biased region" description="Basic residues" evidence="1">
    <location>
        <begin position="18"/>
        <end position="31"/>
    </location>
</feature>
<proteinExistence type="predicted"/>
<feature type="non-terminal residue" evidence="2">
    <location>
        <position position="31"/>
    </location>
</feature>
<evidence type="ECO:0000256" key="1">
    <source>
        <dbReference type="SAM" id="MobiDB-lite"/>
    </source>
</evidence>
<gene>
    <name evidence="2" type="ORF">AVDCRST_MAG05-1955</name>
</gene>
<sequence length="31" mass="3135">APHGGGLRTPLETGGPRGRARPGGRFRHGVG</sequence>
<dbReference type="EMBL" id="CADCVM010000204">
    <property type="protein sequence ID" value="CAA9492299.1"/>
    <property type="molecule type" value="Genomic_DNA"/>
</dbReference>
<organism evidence="2">
    <name type="scientific">uncultured Rubrobacteraceae bacterium</name>
    <dbReference type="NCBI Taxonomy" id="349277"/>
    <lineage>
        <taxon>Bacteria</taxon>
        <taxon>Bacillati</taxon>
        <taxon>Actinomycetota</taxon>
        <taxon>Rubrobacteria</taxon>
        <taxon>Rubrobacterales</taxon>
        <taxon>Rubrobacteraceae</taxon>
        <taxon>environmental samples</taxon>
    </lineage>
</organism>
<reference evidence="2" key="1">
    <citation type="submission" date="2020-02" db="EMBL/GenBank/DDBJ databases">
        <authorList>
            <person name="Meier V. D."/>
        </authorList>
    </citation>
    <scope>NUCLEOTIDE SEQUENCE</scope>
    <source>
        <strain evidence="2">AVDCRST_MAG05</strain>
    </source>
</reference>
<name>A0A6J4S8R9_9ACTN</name>
<evidence type="ECO:0000313" key="2">
    <source>
        <dbReference type="EMBL" id="CAA9492299.1"/>
    </source>
</evidence>
<feature type="non-terminal residue" evidence="2">
    <location>
        <position position="1"/>
    </location>
</feature>
<feature type="region of interest" description="Disordered" evidence="1">
    <location>
        <begin position="1"/>
        <end position="31"/>
    </location>
</feature>
<dbReference type="AlphaFoldDB" id="A0A6J4S8R9"/>
<protein>
    <submittedName>
        <fullName evidence="2">Uncharacterized protein</fullName>
    </submittedName>
</protein>
<accession>A0A6J4S8R9</accession>